<dbReference type="RefSeq" id="WP_188660613.1">
    <property type="nucleotide sequence ID" value="NZ_BMHV01000002.1"/>
</dbReference>
<evidence type="ECO:0000313" key="1">
    <source>
        <dbReference type="EMBL" id="GGF53442.1"/>
    </source>
</evidence>
<dbReference type="Gene3D" id="3.30.530.20">
    <property type="match status" value="1"/>
</dbReference>
<reference evidence="1" key="1">
    <citation type="journal article" date="2014" name="Int. J. Syst. Evol. Microbiol.">
        <title>Complete genome sequence of Corynebacterium casei LMG S-19264T (=DSM 44701T), isolated from a smear-ripened cheese.</title>
        <authorList>
            <consortium name="US DOE Joint Genome Institute (JGI-PGF)"/>
            <person name="Walter F."/>
            <person name="Albersmeier A."/>
            <person name="Kalinowski J."/>
            <person name="Ruckert C."/>
        </authorList>
    </citation>
    <scope>NUCLEOTIDE SEQUENCE</scope>
    <source>
        <strain evidence="1">CGMCC 1.15254</strain>
    </source>
</reference>
<reference evidence="1" key="2">
    <citation type="submission" date="2020-09" db="EMBL/GenBank/DDBJ databases">
        <authorList>
            <person name="Sun Q."/>
            <person name="Zhou Y."/>
        </authorList>
    </citation>
    <scope>NUCLEOTIDE SEQUENCE</scope>
    <source>
        <strain evidence="1">CGMCC 1.15254</strain>
    </source>
</reference>
<keyword evidence="2" id="KW-1185">Reference proteome</keyword>
<comment type="caution">
    <text evidence="1">The sequence shown here is derived from an EMBL/GenBank/DDBJ whole genome shotgun (WGS) entry which is preliminary data.</text>
</comment>
<evidence type="ECO:0008006" key="3">
    <source>
        <dbReference type="Google" id="ProtNLM"/>
    </source>
</evidence>
<evidence type="ECO:0000313" key="2">
    <source>
        <dbReference type="Proteomes" id="UP000632498"/>
    </source>
</evidence>
<dbReference type="Proteomes" id="UP000632498">
    <property type="component" value="Unassembled WGS sequence"/>
</dbReference>
<dbReference type="SUPFAM" id="SSF55961">
    <property type="entry name" value="Bet v1-like"/>
    <property type="match status" value="1"/>
</dbReference>
<dbReference type="AlphaFoldDB" id="A0A917F8J8"/>
<dbReference type="InterPro" id="IPR023393">
    <property type="entry name" value="START-like_dom_sf"/>
</dbReference>
<organism evidence="1 2">
    <name type="scientific">Terasakiella brassicae</name>
    <dbReference type="NCBI Taxonomy" id="1634917"/>
    <lineage>
        <taxon>Bacteria</taxon>
        <taxon>Pseudomonadati</taxon>
        <taxon>Pseudomonadota</taxon>
        <taxon>Alphaproteobacteria</taxon>
        <taxon>Rhodospirillales</taxon>
        <taxon>Terasakiellaceae</taxon>
        <taxon>Terasakiella</taxon>
    </lineage>
</organism>
<name>A0A917F8J8_9PROT</name>
<protein>
    <recommendedName>
        <fullName evidence="3">Polyketide cyclase</fullName>
    </recommendedName>
</protein>
<gene>
    <name evidence="1" type="ORF">GCM10011332_03520</name>
</gene>
<accession>A0A917F8J8</accession>
<proteinExistence type="predicted"/>
<sequence>MYVNSKSLTVNVSAEKLFNFLSTPENLPKWAINYCHSIQKDGDVYRIHGPMGESYFHIKADAQSGVIDMYGGSSKDTLHPFPSRVVTLPDGSAHLTMTCVMMEDLSEDDIKKLEQSFAEEFDMLRQQVTA</sequence>
<dbReference type="EMBL" id="BMHV01000002">
    <property type="protein sequence ID" value="GGF53442.1"/>
    <property type="molecule type" value="Genomic_DNA"/>
</dbReference>